<feature type="coiled-coil region" evidence="16">
    <location>
        <begin position="35"/>
        <end position="69"/>
    </location>
</feature>
<keyword evidence="10 19" id="KW-0418">Kinase</keyword>
<dbReference type="InterPro" id="IPR011712">
    <property type="entry name" value="Sig_transdc_His_kin_sub3_dim/P"/>
</dbReference>
<feature type="domain" description="Histidine kinase" evidence="18">
    <location>
        <begin position="173"/>
        <end position="265"/>
    </location>
</feature>
<evidence type="ECO:0000256" key="7">
    <source>
        <dbReference type="ARBA" id="ARBA00022490"/>
    </source>
</evidence>
<evidence type="ECO:0000256" key="10">
    <source>
        <dbReference type="ARBA" id="ARBA00022777"/>
    </source>
</evidence>
<dbReference type="RefSeq" id="WP_167150758.1">
    <property type="nucleotide sequence ID" value="NZ_JAAMOX010000002.1"/>
</dbReference>
<dbReference type="GO" id="GO:0016020">
    <property type="term" value="C:membrane"/>
    <property type="evidence" value="ECO:0007669"/>
    <property type="project" value="InterPro"/>
</dbReference>
<evidence type="ECO:0000256" key="4">
    <source>
        <dbReference type="ARBA" id="ARBA00012438"/>
    </source>
</evidence>
<dbReference type="GO" id="GO:0051539">
    <property type="term" value="F:4 iron, 4 sulfur cluster binding"/>
    <property type="evidence" value="ECO:0007669"/>
    <property type="project" value="UniProtKB-KW"/>
</dbReference>
<dbReference type="Pfam" id="PF02518">
    <property type="entry name" value="HATPase_c"/>
    <property type="match status" value="1"/>
</dbReference>
<evidence type="ECO:0000256" key="17">
    <source>
        <dbReference type="SAM" id="Phobius"/>
    </source>
</evidence>
<dbReference type="InterPro" id="IPR003594">
    <property type="entry name" value="HATPase_dom"/>
</dbReference>
<evidence type="ECO:0000256" key="15">
    <source>
        <dbReference type="ARBA" id="ARBA00030800"/>
    </source>
</evidence>
<comment type="function">
    <text evidence="14">Member of the two-component regulatory system NreB/NreC involved in the control of dissimilatory nitrate/nitrite reduction in response to oxygen. NreB functions as a direct oxygen sensor histidine kinase which is autophosphorylated, in the absence of oxygen, probably at the conserved histidine residue, and transfers its phosphate group probably to a conserved aspartate residue of NreC. NreB/NreC activates the expression of the nitrate (narGHJI) and nitrite (nir) reductase operons, as well as the putative nitrate transporter gene narT.</text>
</comment>
<comment type="caution">
    <text evidence="19">The sequence shown here is derived from an EMBL/GenBank/DDBJ whole genome shotgun (WGS) entry which is preliminary data.</text>
</comment>
<keyword evidence="17" id="KW-1133">Transmembrane helix</keyword>
<dbReference type="GO" id="GO:0000155">
    <property type="term" value="F:phosphorelay sensor kinase activity"/>
    <property type="evidence" value="ECO:0007669"/>
    <property type="project" value="InterPro"/>
</dbReference>
<keyword evidence="9" id="KW-0479">Metal-binding</keyword>
<comment type="catalytic activity">
    <reaction evidence="1">
        <text>ATP + protein L-histidine = ADP + protein N-phospho-L-histidine.</text>
        <dbReference type="EC" id="2.7.13.3"/>
    </reaction>
</comment>
<feature type="transmembrane region" description="Helical" evidence="17">
    <location>
        <begin position="12"/>
        <end position="32"/>
    </location>
</feature>
<evidence type="ECO:0000313" key="20">
    <source>
        <dbReference type="Proteomes" id="UP000541033"/>
    </source>
</evidence>
<reference evidence="19 20" key="1">
    <citation type="submission" date="2020-02" db="EMBL/GenBank/DDBJ databases">
        <title>Sequencing the genomes of 1000 actinobacteria strains.</title>
        <authorList>
            <person name="Klenk H.-P."/>
        </authorList>
    </citation>
    <scope>NUCLEOTIDE SEQUENCE [LARGE SCALE GENOMIC DNA]</scope>
    <source>
        <strain evidence="19 20">DSM 27960</strain>
    </source>
</reference>
<dbReference type="PROSITE" id="PS50109">
    <property type="entry name" value="HIS_KIN"/>
    <property type="match status" value="1"/>
</dbReference>
<keyword evidence="11" id="KW-0408">Iron</keyword>
<dbReference type="PANTHER" id="PTHR24421:SF62">
    <property type="entry name" value="SENSORY TRANSDUCTION HISTIDINE KINASE"/>
    <property type="match status" value="1"/>
</dbReference>
<keyword evidence="13" id="KW-0411">Iron-sulfur</keyword>
<dbReference type="CDD" id="cd16917">
    <property type="entry name" value="HATPase_UhpB-NarQ-NarX-like"/>
    <property type="match status" value="1"/>
</dbReference>
<evidence type="ECO:0000256" key="2">
    <source>
        <dbReference type="ARBA" id="ARBA00001966"/>
    </source>
</evidence>
<dbReference type="Gene3D" id="3.30.565.10">
    <property type="entry name" value="Histidine kinase-like ATPase, C-terminal domain"/>
    <property type="match status" value="1"/>
</dbReference>
<sequence length="268" mass="28376">MTGYGLMRLSGSFDLTVAIGILVVAVLVNSVFSRIEQDNDRQQRLIADLVEAQQQLAQAERRAGVLAERERLSHELHDTVTQGLTSSLLMMEAAAQSLDGPAERAALSINAATEAVRANLAETRNLVHQLGSPRLDGISLVAAIRNLTHDLPGAECVVEGQPYALDADTTHAVLRVTQSALENVRRHASAAQTRVTLTFLPDYLGLDIRDDGIGFDPSATSEPSADGGYGLRAMAQRVAGLGGVLSVESAPGEGTAVAAHLPRTVEEP</sequence>
<dbReference type="GO" id="GO:0046872">
    <property type="term" value="F:metal ion binding"/>
    <property type="evidence" value="ECO:0007669"/>
    <property type="project" value="UniProtKB-KW"/>
</dbReference>
<dbReference type="EC" id="2.7.13.3" evidence="4"/>
<dbReference type="PRINTS" id="PR00344">
    <property type="entry name" value="BCTRLSENSOR"/>
</dbReference>
<evidence type="ECO:0000256" key="8">
    <source>
        <dbReference type="ARBA" id="ARBA00022679"/>
    </source>
</evidence>
<organism evidence="19 20">
    <name type="scientific">Lysinibacter cavernae</name>
    <dbReference type="NCBI Taxonomy" id="1640652"/>
    <lineage>
        <taxon>Bacteria</taxon>
        <taxon>Bacillati</taxon>
        <taxon>Actinomycetota</taxon>
        <taxon>Actinomycetes</taxon>
        <taxon>Micrococcales</taxon>
        <taxon>Microbacteriaceae</taxon>
        <taxon>Lysinibacter</taxon>
    </lineage>
</organism>
<keyword evidence="8" id="KW-0808">Transferase</keyword>
<keyword evidence="12" id="KW-0902">Two-component regulatory system</keyword>
<evidence type="ECO:0000256" key="1">
    <source>
        <dbReference type="ARBA" id="ARBA00000085"/>
    </source>
</evidence>
<dbReference type="PANTHER" id="PTHR24421">
    <property type="entry name" value="NITRATE/NITRITE SENSOR PROTEIN NARX-RELATED"/>
    <property type="match status" value="1"/>
</dbReference>
<comment type="subcellular location">
    <subcellularLocation>
        <location evidence="3">Cytoplasm</location>
    </subcellularLocation>
</comment>
<keyword evidence="20" id="KW-1185">Reference proteome</keyword>
<dbReference type="InterPro" id="IPR036890">
    <property type="entry name" value="HATPase_C_sf"/>
</dbReference>
<evidence type="ECO:0000256" key="13">
    <source>
        <dbReference type="ARBA" id="ARBA00023014"/>
    </source>
</evidence>
<keyword evidence="6" id="KW-0004">4Fe-4S</keyword>
<dbReference type="InterPro" id="IPR050482">
    <property type="entry name" value="Sensor_HK_TwoCompSys"/>
</dbReference>
<evidence type="ECO:0000256" key="5">
    <source>
        <dbReference type="ARBA" id="ARBA00017322"/>
    </source>
</evidence>
<evidence type="ECO:0000259" key="18">
    <source>
        <dbReference type="PROSITE" id="PS50109"/>
    </source>
</evidence>
<dbReference type="InterPro" id="IPR005467">
    <property type="entry name" value="His_kinase_dom"/>
</dbReference>
<evidence type="ECO:0000256" key="14">
    <source>
        <dbReference type="ARBA" id="ARBA00024827"/>
    </source>
</evidence>
<evidence type="ECO:0000256" key="12">
    <source>
        <dbReference type="ARBA" id="ARBA00023012"/>
    </source>
</evidence>
<dbReference type="GO" id="GO:0046983">
    <property type="term" value="F:protein dimerization activity"/>
    <property type="evidence" value="ECO:0007669"/>
    <property type="project" value="InterPro"/>
</dbReference>
<accession>A0A7X5R2B3</accession>
<dbReference type="GO" id="GO:0005737">
    <property type="term" value="C:cytoplasm"/>
    <property type="evidence" value="ECO:0007669"/>
    <property type="project" value="UniProtKB-SubCell"/>
</dbReference>
<comment type="cofactor">
    <cofactor evidence="2">
        <name>[4Fe-4S] cluster</name>
        <dbReference type="ChEBI" id="CHEBI:49883"/>
    </cofactor>
</comment>
<keyword evidence="17" id="KW-0472">Membrane</keyword>
<dbReference type="Proteomes" id="UP000541033">
    <property type="component" value="Unassembled WGS sequence"/>
</dbReference>
<name>A0A7X5R2B3_9MICO</name>
<dbReference type="AlphaFoldDB" id="A0A7X5R2B3"/>
<dbReference type="SMART" id="SM00387">
    <property type="entry name" value="HATPase_c"/>
    <property type="match status" value="1"/>
</dbReference>
<evidence type="ECO:0000256" key="11">
    <source>
        <dbReference type="ARBA" id="ARBA00023004"/>
    </source>
</evidence>
<dbReference type="Pfam" id="PF07730">
    <property type="entry name" value="HisKA_3"/>
    <property type="match status" value="1"/>
</dbReference>
<keyword evidence="17" id="KW-0812">Transmembrane</keyword>
<evidence type="ECO:0000256" key="3">
    <source>
        <dbReference type="ARBA" id="ARBA00004496"/>
    </source>
</evidence>
<proteinExistence type="predicted"/>
<keyword evidence="16" id="KW-0175">Coiled coil</keyword>
<gene>
    <name evidence="19" type="ORF">FHX76_002269</name>
</gene>
<dbReference type="SUPFAM" id="SSF55874">
    <property type="entry name" value="ATPase domain of HSP90 chaperone/DNA topoisomerase II/histidine kinase"/>
    <property type="match status" value="1"/>
</dbReference>
<keyword evidence="7" id="KW-0963">Cytoplasm</keyword>
<protein>
    <recommendedName>
        <fullName evidence="5">Oxygen sensor histidine kinase NreB</fullName>
        <ecNumber evidence="4">2.7.13.3</ecNumber>
    </recommendedName>
    <alternativeName>
        <fullName evidence="15">Nitrogen regulation protein B</fullName>
    </alternativeName>
</protein>
<dbReference type="Gene3D" id="1.20.5.1930">
    <property type="match status" value="1"/>
</dbReference>
<evidence type="ECO:0000256" key="6">
    <source>
        <dbReference type="ARBA" id="ARBA00022485"/>
    </source>
</evidence>
<evidence type="ECO:0000256" key="9">
    <source>
        <dbReference type="ARBA" id="ARBA00022723"/>
    </source>
</evidence>
<dbReference type="InterPro" id="IPR004358">
    <property type="entry name" value="Sig_transdc_His_kin-like_C"/>
</dbReference>
<evidence type="ECO:0000256" key="16">
    <source>
        <dbReference type="SAM" id="Coils"/>
    </source>
</evidence>
<dbReference type="EMBL" id="JAAMOX010000002">
    <property type="protein sequence ID" value="NIH54373.1"/>
    <property type="molecule type" value="Genomic_DNA"/>
</dbReference>
<evidence type="ECO:0000313" key="19">
    <source>
        <dbReference type="EMBL" id="NIH54373.1"/>
    </source>
</evidence>